<name>A0ACC0B3H4_CATRO</name>
<organism evidence="1 2">
    <name type="scientific">Catharanthus roseus</name>
    <name type="common">Madagascar periwinkle</name>
    <name type="synonym">Vinca rosea</name>
    <dbReference type="NCBI Taxonomy" id="4058"/>
    <lineage>
        <taxon>Eukaryota</taxon>
        <taxon>Viridiplantae</taxon>
        <taxon>Streptophyta</taxon>
        <taxon>Embryophyta</taxon>
        <taxon>Tracheophyta</taxon>
        <taxon>Spermatophyta</taxon>
        <taxon>Magnoliopsida</taxon>
        <taxon>eudicotyledons</taxon>
        <taxon>Gunneridae</taxon>
        <taxon>Pentapetalae</taxon>
        <taxon>asterids</taxon>
        <taxon>lamiids</taxon>
        <taxon>Gentianales</taxon>
        <taxon>Apocynaceae</taxon>
        <taxon>Rauvolfioideae</taxon>
        <taxon>Vinceae</taxon>
        <taxon>Catharanthinae</taxon>
        <taxon>Catharanthus</taxon>
    </lineage>
</organism>
<keyword evidence="2" id="KW-1185">Reference proteome</keyword>
<proteinExistence type="predicted"/>
<dbReference type="Proteomes" id="UP001060085">
    <property type="component" value="Linkage Group LG04"/>
</dbReference>
<sequence length="340" mass="37885">MYEVSQNIDLSVKVDALFKKFDQLLALNTMPANSPNVQGVCAICSNPSHVIYDCPSTSLFPEFVQEQVNSAQGFHRKNDLYSNTYNPGGNKEGKLESQIRQLANAISRRDEGKLPSHPIENPRANYHEQAKVVITLRNGKLADNNVGEPIKDSNSNENETEGIDMETKIEKEIEKELISSSNSKTLESSPTASYKPKAETKAATQQLRQPQFEAAVRRTAEAEIEAEIGAEILQQLKQSAACSAEILQLLRRSSRNQKQLKPNCHRLVAVVAGFDVQVEEISLASIRNYRNLHRRHACYVTKRVVVVAHRVLGPPFRIFHKLEIISNLVAIPVAVSAHQA</sequence>
<comment type="caution">
    <text evidence="1">The sequence shown here is derived from an EMBL/GenBank/DDBJ whole genome shotgun (WGS) entry which is preliminary data.</text>
</comment>
<protein>
    <submittedName>
        <fullName evidence="1">Uncharacterized protein</fullName>
    </submittedName>
</protein>
<evidence type="ECO:0000313" key="2">
    <source>
        <dbReference type="Proteomes" id="UP001060085"/>
    </source>
</evidence>
<reference evidence="2" key="1">
    <citation type="journal article" date="2023" name="Nat. Plants">
        <title>Single-cell RNA sequencing provides a high-resolution roadmap for understanding the multicellular compartmentation of specialized metabolism.</title>
        <authorList>
            <person name="Sun S."/>
            <person name="Shen X."/>
            <person name="Li Y."/>
            <person name="Li Y."/>
            <person name="Wang S."/>
            <person name="Li R."/>
            <person name="Zhang H."/>
            <person name="Shen G."/>
            <person name="Guo B."/>
            <person name="Wei J."/>
            <person name="Xu J."/>
            <person name="St-Pierre B."/>
            <person name="Chen S."/>
            <person name="Sun C."/>
        </authorList>
    </citation>
    <scope>NUCLEOTIDE SEQUENCE [LARGE SCALE GENOMIC DNA]</scope>
</reference>
<evidence type="ECO:0000313" key="1">
    <source>
        <dbReference type="EMBL" id="KAI5667183.1"/>
    </source>
</evidence>
<dbReference type="EMBL" id="CM044704">
    <property type="protein sequence ID" value="KAI5667183.1"/>
    <property type="molecule type" value="Genomic_DNA"/>
</dbReference>
<gene>
    <name evidence="1" type="ORF">M9H77_17036</name>
</gene>
<accession>A0ACC0B3H4</accession>